<keyword evidence="3" id="KW-1185">Reference proteome</keyword>
<gene>
    <name evidence="2" type="ORF">LMG23994_05176</name>
</gene>
<protein>
    <submittedName>
        <fullName evidence="2">Uncharacterized protein</fullName>
    </submittedName>
</protein>
<organism evidence="2 3">
    <name type="scientific">Cupriavidus pinatubonensis</name>
    <dbReference type="NCBI Taxonomy" id="248026"/>
    <lineage>
        <taxon>Bacteria</taxon>
        <taxon>Pseudomonadati</taxon>
        <taxon>Pseudomonadota</taxon>
        <taxon>Betaproteobacteria</taxon>
        <taxon>Burkholderiales</taxon>
        <taxon>Burkholderiaceae</taxon>
        <taxon>Cupriavidus</taxon>
    </lineage>
</organism>
<evidence type="ECO:0000313" key="3">
    <source>
        <dbReference type="Proteomes" id="UP000701702"/>
    </source>
</evidence>
<dbReference type="Gene3D" id="1.10.287.1490">
    <property type="match status" value="1"/>
</dbReference>
<evidence type="ECO:0000256" key="1">
    <source>
        <dbReference type="SAM" id="Coils"/>
    </source>
</evidence>
<keyword evidence="1" id="KW-0175">Coiled coil</keyword>
<evidence type="ECO:0000313" key="2">
    <source>
        <dbReference type="EMBL" id="CAG9183585.1"/>
    </source>
</evidence>
<comment type="caution">
    <text evidence="2">The sequence shown here is derived from an EMBL/GenBank/DDBJ whole genome shotgun (WGS) entry which is preliminary data.</text>
</comment>
<proteinExistence type="predicted"/>
<reference evidence="2 3" key="1">
    <citation type="submission" date="2021-08" db="EMBL/GenBank/DDBJ databases">
        <authorList>
            <person name="Peeters C."/>
        </authorList>
    </citation>
    <scope>NUCLEOTIDE SEQUENCE [LARGE SCALE GENOMIC DNA]</scope>
    <source>
        <strain evidence="2 3">LMG 23994</strain>
    </source>
</reference>
<dbReference type="EMBL" id="CAJZAF010000035">
    <property type="protein sequence ID" value="CAG9183585.1"/>
    <property type="molecule type" value="Genomic_DNA"/>
</dbReference>
<feature type="coiled-coil region" evidence="1">
    <location>
        <begin position="157"/>
        <end position="328"/>
    </location>
</feature>
<accession>A0ABM8XTA7</accession>
<name>A0ABM8XTA7_9BURK</name>
<dbReference type="Proteomes" id="UP000701702">
    <property type="component" value="Unassembled WGS sequence"/>
</dbReference>
<sequence length="391" mass="43858">MSKSDENENLPSLPSDGPLDDRARQLVLLARAVLSEHLDAAAIGRIVQATQEIFLALDRIQTESLAIGSRLAQIDTILVSKFEAACGNRQLARRQATGLLTTYCQRVLRMSRSYIFLHMQIYRRFLDNNKALNLFSISELSVLVRASVSDDDLLMVMEEKEKNNKIGRAEIRQLLRKSREADEQLLEAEAKLEGTREELAQAVSTQRDMEYEIKQLRAQAQQTAAERDTHRAALSDAQVDLARSNSSVSKFQMAIDDLTHERDRLLEQLATAKARVETKEVLREVPPPGYVTIEAAIEDVNQRLAAAQRELKETLTEMEAAHDAATREANTHAVLTDFHAHFEAMVTKFSLAQLRVLMENNSAKVRPLLETMASVVGRYHSDLVAAIAVSR</sequence>